<evidence type="ECO:0000313" key="2">
    <source>
        <dbReference type="EMBL" id="GJE55431.1"/>
    </source>
</evidence>
<dbReference type="EMBL" id="BPRA01000008">
    <property type="protein sequence ID" value="GJE55431.1"/>
    <property type="molecule type" value="Genomic_DNA"/>
</dbReference>
<feature type="transmembrane region" description="Helical" evidence="1">
    <location>
        <begin position="120"/>
        <end position="139"/>
    </location>
</feature>
<feature type="transmembrane region" description="Helical" evidence="1">
    <location>
        <begin position="385"/>
        <end position="403"/>
    </location>
</feature>
<feature type="transmembrane region" description="Helical" evidence="1">
    <location>
        <begin position="301"/>
        <end position="321"/>
    </location>
</feature>
<keyword evidence="1" id="KW-1133">Transmembrane helix</keyword>
<dbReference type="Proteomes" id="UP001055101">
    <property type="component" value="Unassembled WGS sequence"/>
</dbReference>
<gene>
    <name evidence="2" type="ORF">EKPJFOCH_1922</name>
</gene>
<evidence type="ECO:0000313" key="3">
    <source>
        <dbReference type="Proteomes" id="UP001055101"/>
    </source>
</evidence>
<accession>A0ABQ4TKI2</accession>
<comment type="caution">
    <text evidence="2">The sequence shown here is derived from an EMBL/GenBank/DDBJ whole genome shotgun (WGS) entry which is preliminary data.</text>
</comment>
<reference evidence="2" key="2">
    <citation type="submission" date="2021-08" db="EMBL/GenBank/DDBJ databases">
        <authorList>
            <person name="Tani A."/>
            <person name="Ola A."/>
            <person name="Ogura Y."/>
            <person name="Katsura K."/>
            <person name="Hayashi T."/>
        </authorList>
    </citation>
    <scope>NUCLEOTIDE SEQUENCE</scope>
    <source>
        <strain evidence="2">DSM 23674</strain>
    </source>
</reference>
<feature type="transmembrane region" description="Helical" evidence="1">
    <location>
        <begin position="23"/>
        <end position="49"/>
    </location>
</feature>
<feature type="transmembrane region" description="Helical" evidence="1">
    <location>
        <begin position="359"/>
        <end position="378"/>
    </location>
</feature>
<keyword evidence="3" id="KW-1185">Reference proteome</keyword>
<feature type="transmembrane region" description="Helical" evidence="1">
    <location>
        <begin position="197"/>
        <end position="224"/>
    </location>
</feature>
<keyword evidence="1" id="KW-0812">Transmembrane</keyword>
<proteinExistence type="predicted"/>
<feature type="transmembrane region" description="Helical" evidence="1">
    <location>
        <begin position="236"/>
        <end position="255"/>
    </location>
</feature>
<feature type="transmembrane region" description="Helical" evidence="1">
    <location>
        <begin position="275"/>
        <end position="292"/>
    </location>
</feature>
<keyword evidence="1" id="KW-0472">Membrane</keyword>
<feature type="transmembrane region" description="Helical" evidence="1">
    <location>
        <begin position="441"/>
        <end position="462"/>
    </location>
</feature>
<name>A0ABQ4TKI2_9HYPH</name>
<protein>
    <submittedName>
        <fullName evidence="2">Uncharacterized protein</fullName>
    </submittedName>
</protein>
<feature type="transmembrane region" description="Helical" evidence="1">
    <location>
        <begin position="146"/>
        <end position="165"/>
    </location>
</feature>
<feature type="transmembrane region" description="Helical" evidence="1">
    <location>
        <begin position="409"/>
        <end position="429"/>
    </location>
</feature>
<reference evidence="2" key="1">
    <citation type="journal article" date="2021" name="Front. Microbiol.">
        <title>Comprehensive Comparative Genomics and Phenotyping of Methylobacterium Species.</title>
        <authorList>
            <person name="Alessa O."/>
            <person name="Ogura Y."/>
            <person name="Fujitani Y."/>
            <person name="Takami H."/>
            <person name="Hayashi T."/>
            <person name="Sahin N."/>
            <person name="Tani A."/>
        </authorList>
    </citation>
    <scope>NUCLEOTIDE SEQUENCE</scope>
    <source>
        <strain evidence="2">DSM 23674</strain>
    </source>
</reference>
<evidence type="ECO:0000256" key="1">
    <source>
        <dbReference type="SAM" id="Phobius"/>
    </source>
</evidence>
<organism evidence="2 3">
    <name type="scientific">Methylobacterium thuringiense</name>
    <dbReference type="NCBI Taxonomy" id="1003091"/>
    <lineage>
        <taxon>Bacteria</taxon>
        <taxon>Pseudomonadati</taxon>
        <taxon>Pseudomonadota</taxon>
        <taxon>Alphaproteobacteria</taxon>
        <taxon>Hyphomicrobiales</taxon>
        <taxon>Methylobacteriaceae</taxon>
        <taxon>Methylobacterium</taxon>
    </lineage>
</organism>
<sequence>MTAAASSLDATSPPPRRLVDSPAIPWLLAGIGLFACYGSGSLVAALQGLRLPDTDDAMRLAEVRDLVAGQSWFDMVQHRFLPPAGEASHWSRLVDAPMAAAIAGLTPLVGPSLAERITTAFWPPLLFAVYALVLVRGVRGLVNGRAAILALFAATQTIVLMMQFAPGRIDHHNLQIVFLLGTGLCLMRSRRTWRTGALAGSLCACSMAVGLEAMPPIALAGLVVAADWIRAGRPALPVLLGFGASLGLGATLLFGLQTAPALWATDACDALSPPWLWLAGTGAVLAAGAFALRPMTPVSRAALAAGIGAAGCAGFVVLFPSCLHGPFTGMPDAVRANWLYQVREMQPLVAMLRDHPAEGLGFAASLIVATGIAILLAFRERSDRRLFVVASLFLAIGAVQTLFQLRGLYVASAFVPIIGGICLDRALTLAGRPTEGTVKRVAFLVAVIALNAPVWLLGGRLIERLADIRQVDPAAANQAEACSEPPAFRVLAGLPAGTVLAPIDLGPYLLVHTPHAIAAAPYHRAIAGLSAGLAVADGSEDEVRRQAAATGATYLAVCPGKTEKAFTARLARSETTADWLDPVPLDGSALKAWRIR</sequence>
<dbReference type="RefSeq" id="WP_147818643.1">
    <property type="nucleotide sequence ID" value="NZ_BPRA01000008.1"/>
</dbReference>